<keyword evidence="6 7" id="KW-0482">Metalloprotease</keyword>
<dbReference type="Gene3D" id="1.10.1370.40">
    <property type="match status" value="1"/>
</dbReference>
<evidence type="ECO:0000256" key="5">
    <source>
        <dbReference type="ARBA" id="ARBA00022833"/>
    </source>
</evidence>
<dbReference type="GO" id="GO:0046872">
    <property type="term" value="F:metal ion binding"/>
    <property type="evidence" value="ECO:0007669"/>
    <property type="project" value="UniProtKB-UniRule"/>
</dbReference>
<evidence type="ECO:0000256" key="3">
    <source>
        <dbReference type="ARBA" id="ARBA00022723"/>
    </source>
</evidence>
<organism evidence="9 10">
    <name type="scientific">Babesia bigemina</name>
    <dbReference type="NCBI Taxonomy" id="5866"/>
    <lineage>
        <taxon>Eukaryota</taxon>
        <taxon>Sar</taxon>
        <taxon>Alveolata</taxon>
        <taxon>Apicomplexa</taxon>
        <taxon>Aconoidasida</taxon>
        <taxon>Piroplasmida</taxon>
        <taxon>Babesiidae</taxon>
        <taxon>Babesia</taxon>
    </lineage>
</organism>
<gene>
    <name evidence="9" type="ORF">BBBOND_0304270</name>
</gene>
<dbReference type="EMBL" id="LK391709">
    <property type="protein sequence ID" value="CDR96523.1"/>
    <property type="molecule type" value="Genomic_DNA"/>
</dbReference>
<evidence type="ECO:0000313" key="10">
    <source>
        <dbReference type="Proteomes" id="UP000033188"/>
    </source>
</evidence>
<dbReference type="OrthoDB" id="17530at2759"/>
<comment type="cofactor">
    <cofactor evidence="7">
        <name>Zn(2+)</name>
        <dbReference type="ChEBI" id="CHEBI:29105"/>
    </cofactor>
    <text evidence="7">Binds 1 zinc ion.</text>
</comment>
<keyword evidence="5 7" id="KW-0862">Zinc</keyword>
<dbReference type="InterPro" id="IPR045090">
    <property type="entry name" value="Pept_M3A_M3B"/>
</dbReference>
<dbReference type="GO" id="GO:0006518">
    <property type="term" value="P:peptide metabolic process"/>
    <property type="evidence" value="ECO:0007669"/>
    <property type="project" value="TreeGrafter"/>
</dbReference>
<evidence type="ECO:0000256" key="2">
    <source>
        <dbReference type="ARBA" id="ARBA00022670"/>
    </source>
</evidence>
<evidence type="ECO:0000256" key="1">
    <source>
        <dbReference type="ARBA" id="ARBA00006040"/>
    </source>
</evidence>
<feature type="domain" description="Peptidase M3A/M3B catalytic" evidence="8">
    <location>
        <begin position="94"/>
        <end position="252"/>
    </location>
</feature>
<evidence type="ECO:0000313" key="9">
    <source>
        <dbReference type="EMBL" id="CDR96523.1"/>
    </source>
</evidence>
<dbReference type="InterPro" id="IPR024077">
    <property type="entry name" value="Neurolysin/TOP_dom2"/>
</dbReference>
<evidence type="ECO:0000256" key="7">
    <source>
        <dbReference type="RuleBase" id="RU003435"/>
    </source>
</evidence>
<feature type="domain" description="Peptidase M3A/M3B catalytic" evidence="8">
    <location>
        <begin position="289"/>
        <end position="587"/>
    </location>
</feature>
<accession>A0A061D7K2</accession>
<dbReference type="PANTHER" id="PTHR11804:SF79">
    <property type="entry name" value="MITOCHONDRIAL INTERMEDIATE PEPTIDASE"/>
    <property type="match status" value="1"/>
</dbReference>
<dbReference type="GO" id="GO:0005739">
    <property type="term" value="C:mitochondrion"/>
    <property type="evidence" value="ECO:0007669"/>
    <property type="project" value="TreeGrafter"/>
</dbReference>
<dbReference type="Pfam" id="PF01432">
    <property type="entry name" value="Peptidase_M3"/>
    <property type="match status" value="2"/>
</dbReference>
<proteinExistence type="inferred from homology"/>
<evidence type="ECO:0000256" key="4">
    <source>
        <dbReference type="ARBA" id="ARBA00022801"/>
    </source>
</evidence>
<dbReference type="GO" id="GO:0006508">
    <property type="term" value="P:proteolysis"/>
    <property type="evidence" value="ECO:0007669"/>
    <property type="project" value="UniProtKB-KW"/>
</dbReference>
<comment type="similarity">
    <text evidence="1 7">Belongs to the peptidase M3 family.</text>
</comment>
<evidence type="ECO:0000259" key="8">
    <source>
        <dbReference type="Pfam" id="PF01432"/>
    </source>
</evidence>
<dbReference type="VEuPathDB" id="PiroplasmaDB:BBBOND_0304270"/>
<dbReference type="AlphaFoldDB" id="A0A061D7K2"/>
<dbReference type="Gene3D" id="1.10.1370.10">
    <property type="entry name" value="Neurolysin, domain 3"/>
    <property type="match status" value="1"/>
</dbReference>
<keyword evidence="4 7" id="KW-0378">Hydrolase</keyword>
<keyword evidence="2 7" id="KW-0645">Protease</keyword>
<dbReference type="SUPFAM" id="SSF55486">
    <property type="entry name" value="Metalloproteases ('zincins'), catalytic domain"/>
    <property type="match status" value="1"/>
</dbReference>
<name>A0A061D7K2_BABBI</name>
<dbReference type="OMA" id="ALMFEYM"/>
<keyword evidence="10" id="KW-1185">Reference proteome</keyword>
<reference evidence="10" key="1">
    <citation type="journal article" date="2014" name="Nucleic Acids Res.">
        <title>The evolutionary dynamics of variant antigen genes in Babesia reveal a history of genomic innovation underlying host-parasite interaction.</title>
        <authorList>
            <person name="Jackson A.P."/>
            <person name="Otto T.D."/>
            <person name="Darby A."/>
            <person name="Ramaprasad A."/>
            <person name="Xia D."/>
            <person name="Echaide I.E."/>
            <person name="Farber M."/>
            <person name="Gahlot S."/>
            <person name="Gamble J."/>
            <person name="Gupta D."/>
            <person name="Gupta Y."/>
            <person name="Jackson L."/>
            <person name="Malandrin L."/>
            <person name="Malas T.B."/>
            <person name="Moussa E."/>
            <person name="Nair M."/>
            <person name="Reid A.J."/>
            <person name="Sanders M."/>
            <person name="Sharma J."/>
            <person name="Tracey A."/>
            <person name="Quail M.A."/>
            <person name="Weir W."/>
            <person name="Wastling J.M."/>
            <person name="Hall N."/>
            <person name="Willadsen P."/>
            <person name="Lingelbach K."/>
            <person name="Shiels B."/>
            <person name="Tait A."/>
            <person name="Berriman M."/>
            <person name="Allred D.R."/>
            <person name="Pain A."/>
        </authorList>
    </citation>
    <scope>NUCLEOTIDE SEQUENCE [LARGE SCALE GENOMIC DNA]</scope>
    <source>
        <strain evidence="10">Bond</strain>
    </source>
</reference>
<dbReference type="GeneID" id="24565064"/>
<dbReference type="GO" id="GO:0004222">
    <property type="term" value="F:metalloendopeptidase activity"/>
    <property type="evidence" value="ECO:0007669"/>
    <property type="project" value="InterPro"/>
</dbReference>
<dbReference type="STRING" id="5866.A0A061D7K2"/>
<dbReference type="RefSeq" id="XP_012768709.1">
    <property type="nucleotide sequence ID" value="XM_012913255.1"/>
</dbReference>
<dbReference type="Proteomes" id="UP000033188">
    <property type="component" value="Chromosome 3"/>
</dbReference>
<dbReference type="InterPro" id="IPR001567">
    <property type="entry name" value="Pept_M3A_M3B_dom"/>
</dbReference>
<keyword evidence="3 7" id="KW-0479">Metal-binding</keyword>
<sequence>MMLQMYDIMTNAYAKYGAHISKEESLVFNHMIESMRHQGVGLQSSAKTEYLELQSAESALSYELSDSSTLKHAAIPSIHGRPLPRNPAIYSYILRHSPEEQVRRMIWEAQTKCDPGTLSKLLRLHSIRSRISQIRGFRNFAQCAQRECILNEPEAVETFLRKSASSLRQRLCSELQELLDLKRSQGSADASLQPWDLDYLIGAERDKLGIQLRVSSVITYFERLLHDLFGISLVRDTSEPLWHPLVAKFLLVKYAGVGTDTAFEGSGRSDTNENIAAKNNHFGGKQVEVAHLYLDLFARDGKASVCAQFTVRCSKLLGHRNGEKKGTSHFPSAVSGLRMTHGYQYVTKECTDGSIRQLPATAVVCSFPTDPQHADISSALNGTYIDAHSAQTLFHELGHTVHALCSRTGLQHLSGNRGGVDFAEFSSHLFELYFLDGIRDICKIEGLDSESAKKAELSFSKYSAIETGRMTLLALLDLKFYTFKGELTVAGIDDLYKSVDIFDEEFGSSKVSRLLGLPALSNFDHLIPYGGTYFCYLYSRVLAIKVWRSFEGFSRSRATGDRLYAFFEKGSTDASIAPLNELAGRDLAAMEDELFLD</sequence>
<evidence type="ECO:0000256" key="6">
    <source>
        <dbReference type="ARBA" id="ARBA00023049"/>
    </source>
</evidence>
<protein>
    <submittedName>
        <fullName evidence="9">Peptidase family M3 containing protein, putative</fullName>
    </submittedName>
</protein>
<dbReference type="KEGG" id="bbig:BBBOND_0304270"/>
<dbReference type="PANTHER" id="PTHR11804">
    <property type="entry name" value="PROTEASE M3 THIMET OLIGOPEPTIDASE-RELATED"/>
    <property type="match status" value="1"/>
</dbReference>